<dbReference type="Proteomes" id="UP000187012">
    <property type="component" value="Unassembled WGS sequence"/>
</dbReference>
<keyword evidence="2" id="KW-1185">Reference proteome</keyword>
<reference evidence="1 2" key="1">
    <citation type="submission" date="2016-12" db="EMBL/GenBank/DDBJ databases">
        <authorList>
            <person name="Song W.-J."/>
            <person name="Kurnit D.M."/>
        </authorList>
    </citation>
    <scope>NUCLEOTIDE SEQUENCE [LARGE SCALE GENOMIC DNA]</scope>
    <source>
        <strain evidence="1 2">STM7296</strain>
    </source>
</reference>
<gene>
    <name evidence="1" type="ORF">BN2475_50164</name>
</gene>
<sequence length="49" mass="5616">MFENVKSSPDFYSYNVCILADWSLCIDEEIQKSISSPAELFDDFQTSDS</sequence>
<accession>A0A1N7RKP7</accession>
<name>A0A1N7RKP7_9BURK</name>
<dbReference type="EMBL" id="CYGX02000005">
    <property type="protein sequence ID" value="SIT35681.1"/>
    <property type="molecule type" value="Genomic_DNA"/>
</dbReference>
<organism evidence="1 2">
    <name type="scientific">Paraburkholderia ribeironis</name>
    <dbReference type="NCBI Taxonomy" id="1247936"/>
    <lineage>
        <taxon>Bacteria</taxon>
        <taxon>Pseudomonadati</taxon>
        <taxon>Pseudomonadota</taxon>
        <taxon>Betaproteobacteria</taxon>
        <taxon>Burkholderiales</taxon>
        <taxon>Burkholderiaceae</taxon>
        <taxon>Paraburkholderia</taxon>
    </lineage>
</organism>
<evidence type="ECO:0000313" key="2">
    <source>
        <dbReference type="Proteomes" id="UP000187012"/>
    </source>
</evidence>
<dbReference type="AlphaFoldDB" id="A0A1N7RKP7"/>
<proteinExistence type="predicted"/>
<protein>
    <submittedName>
        <fullName evidence="1">Uncharacterized protein</fullName>
    </submittedName>
</protein>
<evidence type="ECO:0000313" key="1">
    <source>
        <dbReference type="EMBL" id="SIT35681.1"/>
    </source>
</evidence>